<evidence type="ECO:0000259" key="1">
    <source>
        <dbReference type="Pfam" id="PF08241"/>
    </source>
</evidence>
<name>A0A6J4JBY2_9CHLR</name>
<feature type="domain" description="Methyltransferase type 11" evidence="1">
    <location>
        <begin position="89"/>
        <end position="138"/>
    </location>
</feature>
<sequence>MNTRSDFETRARPAGASPLQAVMATSLAQEAHDIVRHLARVLDVKAGDRVLLIPGDGTLAALTLVNDYGCSVSVLTGAGDEPVVQPNDERIDLKVGSLDALPFAADTFDAVIVSVPLTSGMQHTARELARVLKRCGRLGMVVLSVYGDQIADDARSILQQFHGNGQIRPAAAYRALLAEAGFTAFLSEDRRRELRRSAEAIYREHMLESAAPNAATLGVLAAGGVSMTLITAEKGM</sequence>
<organism evidence="2">
    <name type="scientific">uncultured Chloroflexia bacterium</name>
    <dbReference type="NCBI Taxonomy" id="1672391"/>
    <lineage>
        <taxon>Bacteria</taxon>
        <taxon>Bacillati</taxon>
        <taxon>Chloroflexota</taxon>
        <taxon>Chloroflexia</taxon>
        <taxon>environmental samples</taxon>
    </lineage>
</organism>
<reference evidence="2" key="1">
    <citation type="submission" date="2020-02" db="EMBL/GenBank/DDBJ databases">
        <authorList>
            <person name="Meier V. D."/>
        </authorList>
    </citation>
    <scope>NUCLEOTIDE SEQUENCE</scope>
    <source>
        <strain evidence="2">AVDCRST_MAG26</strain>
    </source>
</reference>
<dbReference type="EMBL" id="CADCTK010000678">
    <property type="protein sequence ID" value="CAA9273372.1"/>
    <property type="molecule type" value="Genomic_DNA"/>
</dbReference>
<dbReference type="InterPro" id="IPR013216">
    <property type="entry name" value="Methyltransf_11"/>
</dbReference>
<dbReference type="InterPro" id="IPR029063">
    <property type="entry name" value="SAM-dependent_MTases_sf"/>
</dbReference>
<gene>
    <name evidence="2" type="ORF">AVDCRST_MAG26-2936</name>
</gene>
<dbReference type="Gene3D" id="3.40.50.150">
    <property type="entry name" value="Vaccinia Virus protein VP39"/>
    <property type="match status" value="1"/>
</dbReference>
<evidence type="ECO:0000313" key="2">
    <source>
        <dbReference type="EMBL" id="CAA9273372.1"/>
    </source>
</evidence>
<dbReference type="SUPFAM" id="SSF53335">
    <property type="entry name" value="S-adenosyl-L-methionine-dependent methyltransferases"/>
    <property type="match status" value="1"/>
</dbReference>
<protein>
    <recommendedName>
        <fullName evidence="1">Methyltransferase type 11 domain-containing protein</fullName>
    </recommendedName>
</protein>
<dbReference type="Pfam" id="PF08241">
    <property type="entry name" value="Methyltransf_11"/>
    <property type="match status" value="1"/>
</dbReference>
<dbReference type="AlphaFoldDB" id="A0A6J4JBY2"/>
<accession>A0A6J4JBY2</accession>
<dbReference type="GO" id="GO:0008757">
    <property type="term" value="F:S-adenosylmethionine-dependent methyltransferase activity"/>
    <property type="evidence" value="ECO:0007669"/>
    <property type="project" value="InterPro"/>
</dbReference>
<proteinExistence type="predicted"/>